<name>A0A0X3PV00_SCHSO</name>
<gene>
    <name evidence="1" type="ORF">TR114617</name>
</gene>
<evidence type="ECO:0000313" key="1">
    <source>
        <dbReference type="EMBL" id="JAP55731.1"/>
    </source>
</evidence>
<dbReference type="AlphaFoldDB" id="A0A0X3PV00"/>
<proteinExistence type="predicted"/>
<accession>A0A0X3PV00</accession>
<reference evidence="1" key="1">
    <citation type="submission" date="2016-01" db="EMBL/GenBank/DDBJ databases">
        <title>Reference transcriptome for the parasite Schistocephalus solidus: insights into the molecular evolution of parasitism.</title>
        <authorList>
            <person name="Hebert F.O."/>
            <person name="Grambauer S."/>
            <person name="Barber I."/>
            <person name="Landry C.R."/>
            <person name="Aubin-Horth N."/>
        </authorList>
    </citation>
    <scope>NUCLEOTIDE SEQUENCE</scope>
</reference>
<feature type="non-terminal residue" evidence="1">
    <location>
        <position position="1"/>
    </location>
</feature>
<organism evidence="1">
    <name type="scientific">Schistocephalus solidus</name>
    <name type="common">Tapeworm</name>
    <dbReference type="NCBI Taxonomy" id="70667"/>
    <lineage>
        <taxon>Eukaryota</taxon>
        <taxon>Metazoa</taxon>
        <taxon>Spiralia</taxon>
        <taxon>Lophotrochozoa</taxon>
        <taxon>Platyhelminthes</taxon>
        <taxon>Cestoda</taxon>
        <taxon>Eucestoda</taxon>
        <taxon>Diphyllobothriidea</taxon>
        <taxon>Diphyllobothriidae</taxon>
        <taxon>Schistocephalus</taxon>
    </lineage>
</organism>
<dbReference type="EMBL" id="GEEE01007494">
    <property type="protein sequence ID" value="JAP55731.1"/>
    <property type="molecule type" value="Transcribed_RNA"/>
</dbReference>
<sequence length="116" mass="13637">SLSLQHITYPQRSYLPQKIKEMYVLSDIILEIKLCFGTVPRATFHCLINSKFVVCKGCKLRNDVFHIGSFFSVARLVRTKSNFLIFPNESDRNTNHFGHLFQWQACQYVRLEIPKR</sequence>
<protein>
    <submittedName>
        <fullName evidence="1">Uncharacterized protein</fullName>
    </submittedName>
</protein>